<evidence type="ECO:0000256" key="6">
    <source>
        <dbReference type="ARBA" id="ARBA00023137"/>
    </source>
</evidence>
<evidence type="ECO:0000256" key="7">
    <source>
        <dbReference type="ARBA" id="ARBA00053015"/>
    </source>
</evidence>
<keyword evidence="8" id="KW-0472">Membrane</keyword>
<reference evidence="10 11" key="1">
    <citation type="submission" date="2020-07" db="EMBL/GenBank/DDBJ databases">
        <title>Spirosoma foliorum sp. nov., isolated from the leaves on the Nejang mountain Korea, Republic of.</title>
        <authorList>
            <person name="Ho H."/>
            <person name="Lee Y.-J."/>
            <person name="Nurcahyanto D.-A."/>
            <person name="Kim S.-G."/>
        </authorList>
    </citation>
    <scope>NUCLEOTIDE SEQUENCE [LARGE SCALE GENOMIC DNA]</scope>
    <source>
        <strain evidence="10 11">PL0136</strain>
    </source>
</reference>
<keyword evidence="6" id="KW-0829">Tyrosine-protein kinase</keyword>
<comment type="similarity">
    <text evidence="1">Belongs to the etk/wzc family.</text>
</comment>
<keyword evidence="8" id="KW-1133">Transmembrane helix</keyword>
<dbReference type="CDD" id="cd05387">
    <property type="entry name" value="BY-kinase"/>
    <property type="match status" value="1"/>
</dbReference>
<protein>
    <submittedName>
        <fullName evidence="10">Polysaccharide biosynthesis tyrosine autokinase</fullName>
        <ecNumber evidence="10">2.7.10.2</ecNumber>
    </submittedName>
</protein>
<dbReference type="SUPFAM" id="SSF52540">
    <property type="entry name" value="P-loop containing nucleoside triphosphate hydrolases"/>
    <property type="match status" value="1"/>
</dbReference>
<evidence type="ECO:0000256" key="3">
    <source>
        <dbReference type="ARBA" id="ARBA00022741"/>
    </source>
</evidence>
<dbReference type="PANTHER" id="PTHR32309">
    <property type="entry name" value="TYROSINE-PROTEIN KINASE"/>
    <property type="match status" value="1"/>
</dbReference>
<gene>
    <name evidence="10" type="ORF">H3H32_10485</name>
</gene>
<dbReference type="RefSeq" id="WP_182462618.1">
    <property type="nucleotide sequence ID" value="NZ_CP059732.1"/>
</dbReference>
<dbReference type="Gene3D" id="3.40.50.300">
    <property type="entry name" value="P-loop containing nucleotide triphosphate hydrolases"/>
    <property type="match status" value="1"/>
</dbReference>
<dbReference type="InterPro" id="IPR027417">
    <property type="entry name" value="P-loop_NTPase"/>
</dbReference>
<dbReference type="Proteomes" id="UP000515369">
    <property type="component" value="Chromosome"/>
</dbReference>
<accession>A0A7G5H2D0</accession>
<dbReference type="KEGG" id="sfol:H3H32_10485"/>
<evidence type="ECO:0000313" key="10">
    <source>
        <dbReference type="EMBL" id="QMW05272.1"/>
    </source>
</evidence>
<dbReference type="EC" id="2.7.10.2" evidence="10"/>
<keyword evidence="8" id="KW-0812">Transmembrane</keyword>
<dbReference type="Pfam" id="PF13807">
    <property type="entry name" value="GNVR"/>
    <property type="match status" value="1"/>
</dbReference>
<dbReference type="InterPro" id="IPR032807">
    <property type="entry name" value="GNVR"/>
</dbReference>
<keyword evidence="11" id="KW-1185">Reference proteome</keyword>
<dbReference type="InterPro" id="IPR050445">
    <property type="entry name" value="Bact_polysacc_biosynth/exp"/>
</dbReference>
<dbReference type="PANTHER" id="PTHR32309:SF13">
    <property type="entry name" value="FERRIC ENTEROBACTIN TRANSPORT PROTEIN FEPE"/>
    <property type="match status" value="1"/>
</dbReference>
<dbReference type="GO" id="GO:0005524">
    <property type="term" value="F:ATP binding"/>
    <property type="evidence" value="ECO:0007669"/>
    <property type="project" value="UniProtKB-KW"/>
</dbReference>
<feature type="transmembrane region" description="Helical" evidence="8">
    <location>
        <begin position="589"/>
        <end position="608"/>
    </location>
</feature>
<dbReference type="FunFam" id="3.40.50.300:FF:000527">
    <property type="entry name" value="Tyrosine-protein kinase etk"/>
    <property type="match status" value="1"/>
</dbReference>
<name>A0A7G5H2D0_9BACT</name>
<feature type="transmembrane region" description="Helical" evidence="8">
    <location>
        <begin position="32"/>
        <end position="50"/>
    </location>
</feature>
<feature type="transmembrane region" description="Helical" evidence="8">
    <location>
        <begin position="488"/>
        <end position="508"/>
    </location>
</feature>
<dbReference type="AlphaFoldDB" id="A0A7G5H2D0"/>
<dbReference type="GO" id="GO:0005886">
    <property type="term" value="C:plasma membrane"/>
    <property type="evidence" value="ECO:0007669"/>
    <property type="project" value="UniProtKB-ARBA"/>
</dbReference>
<feature type="domain" description="Tyrosine-protein kinase G-rich" evidence="9">
    <location>
        <begin position="432"/>
        <end position="504"/>
    </location>
</feature>
<evidence type="ECO:0000256" key="4">
    <source>
        <dbReference type="ARBA" id="ARBA00022777"/>
    </source>
</evidence>
<keyword evidence="4 10" id="KW-0418">Kinase</keyword>
<proteinExistence type="inferred from homology"/>
<evidence type="ECO:0000256" key="5">
    <source>
        <dbReference type="ARBA" id="ARBA00022840"/>
    </source>
</evidence>
<evidence type="ECO:0000256" key="1">
    <source>
        <dbReference type="ARBA" id="ARBA00008883"/>
    </source>
</evidence>
<keyword evidence="3" id="KW-0547">Nucleotide-binding</keyword>
<dbReference type="NCBIfam" id="TIGR01007">
    <property type="entry name" value="eps_fam"/>
    <property type="match status" value="1"/>
</dbReference>
<dbReference type="InterPro" id="IPR005702">
    <property type="entry name" value="Wzc-like_C"/>
</dbReference>
<evidence type="ECO:0000259" key="9">
    <source>
        <dbReference type="Pfam" id="PF13807"/>
    </source>
</evidence>
<evidence type="ECO:0000313" key="11">
    <source>
        <dbReference type="Proteomes" id="UP000515369"/>
    </source>
</evidence>
<organism evidence="10 11">
    <name type="scientific">Spirosoma foliorum</name>
    <dbReference type="NCBI Taxonomy" id="2710596"/>
    <lineage>
        <taxon>Bacteria</taxon>
        <taxon>Pseudomonadati</taxon>
        <taxon>Bacteroidota</taxon>
        <taxon>Cytophagia</taxon>
        <taxon>Cytophagales</taxon>
        <taxon>Cytophagaceae</taxon>
        <taxon>Spirosoma</taxon>
    </lineage>
</organism>
<dbReference type="GO" id="GO:0004715">
    <property type="term" value="F:non-membrane spanning protein tyrosine kinase activity"/>
    <property type="evidence" value="ECO:0007669"/>
    <property type="project" value="UniProtKB-EC"/>
</dbReference>
<dbReference type="EMBL" id="CP059732">
    <property type="protein sequence ID" value="QMW05272.1"/>
    <property type="molecule type" value="Genomic_DNA"/>
</dbReference>
<sequence length="782" mass="88259">MSNTSTYSYVPYQVMDADSNFRATLLRYARHWYWFLLTIGLMLLAAYFFLQFKQPIYLSQSSLLIKDEKKGLDSDNILKDLEIFAPKKIVENEIEVFKSHTLMNQVVRELGLDVTYYHDTPYGRREVFQQAPVRLIIEQATNALYQKKPFTVQFIDANSIKVDDKLYLLNTSIQTPMGRLRFFPRQAVSANTEPLLIQVSPRNQTTNNFLRVLKAEPTSKASTVIMLSIETGVPDKGEAILNRLIDLYTKASVLDKNRVASNTLNFIDDRLQLVSGELQTVEKGVENYKSSEGITDLGIQAKGFLESAQQNDTELNQVTIQLNALNDIQKYVSSQPSHRSGTPATIGLSDPTLLGLFEMFMKLEAQRDQLMRTTSEQNPLLQTVNSQLRTVKSNISENIGTMREILSGTRQQYLANNRKIESVIKTIPAKERILLNITRQQAIKNDLYTYLLRKREETAVSYASAISDSRVIDAALTDEKPIKPNQSLFYLLFALAGLALPTAFLGVYDLVNNRVMHRSDVEEGTHVPILGEIIKKRQTEAVVVANRSNTVIAEQIRMLRTNLNYLRSNQDSSQVLLFTSSIEGEGKSFISLNLGASLALVGMRTVILEMDLRKPRLRQSLNLPDAPGLSEYLSGETTLGQIVTALPDKPNYFIITSGALPPNPSEILAGTRLQQLILELRKHFDYILIDAPPVGLVTDAQLIANHADATLYIVRHDVTPKNCLRMLEALYREKRFNKLNVILNAVQNDASSYYSYGGYKSDLYQAKGPLKKKTFLSRFNLN</sequence>
<comment type="catalytic activity">
    <reaction evidence="7">
        <text>L-tyrosyl-[protein] + ATP = O-phospho-L-tyrosyl-[protein] + ADP + H(+)</text>
        <dbReference type="Rhea" id="RHEA:10596"/>
        <dbReference type="Rhea" id="RHEA-COMP:10136"/>
        <dbReference type="Rhea" id="RHEA-COMP:20101"/>
        <dbReference type="ChEBI" id="CHEBI:15378"/>
        <dbReference type="ChEBI" id="CHEBI:30616"/>
        <dbReference type="ChEBI" id="CHEBI:46858"/>
        <dbReference type="ChEBI" id="CHEBI:61978"/>
        <dbReference type="ChEBI" id="CHEBI:456216"/>
    </reaction>
</comment>
<dbReference type="GO" id="GO:0042802">
    <property type="term" value="F:identical protein binding"/>
    <property type="evidence" value="ECO:0007669"/>
    <property type="project" value="UniProtKB-ARBA"/>
</dbReference>
<keyword evidence="5" id="KW-0067">ATP-binding</keyword>
<keyword evidence="2 10" id="KW-0808">Transferase</keyword>
<evidence type="ECO:0000256" key="2">
    <source>
        <dbReference type="ARBA" id="ARBA00022679"/>
    </source>
</evidence>
<evidence type="ECO:0000256" key="8">
    <source>
        <dbReference type="SAM" id="Phobius"/>
    </source>
</evidence>